<name>A0ABT2T9N9_9FIRM</name>
<dbReference type="PANTHER" id="PTHR33171:SF17">
    <property type="entry name" value="LARA-LIKE N-TERMINAL DOMAIN-CONTAINING PROTEIN"/>
    <property type="match status" value="1"/>
</dbReference>
<dbReference type="InterPro" id="IPR048068">
    <property type="entry name" value="LarA-like"/>
</dbReference>
<dbReference type="Pfam" id="PF21113">
    <property type="entry name" value="LarA_C"/>
    <property type="match status" value="1"/>
</dbReference>
<dbReference type="Gene3D" id="3.90.226.30">
    <property type="match status" value="1"/>
</dbReference>
<feature type="domain" description="LarA-like N-terminal" evidence="1">
    <location>
        <begin position="18"/>
        <end position="217"/>
    </location>
</feature>
<dbReference type="Pfam" id="PF09861">
    <property type="entry name" value="Lar_N"/>
    <property type="match status" value="1"/>
</dbReference>
<gene>
    <name evidence="3" type="primary">larA</name>
    <name evidence="3" type="ORF">OCV51_01990</name>
</gene>
<organism evidence="3 4">
    <name type="scientific">Faecalicatena acetigenes</name>
    <dbReference type="NCBI Taxonomy" id="2981790"/>
    <lineage>
        <taxon>Bacteria</taxon>
        <taxon>Bacillati</taxon>
        <taxon>Bacillota</taxon>
        <taxon>Clostridia</taxon>
        <taxon>Lachnospirales</taxon>
        <taxon>Lachnospiraceae</taxon>
        <taxon>Faecalicatena</taxon>
    </lineage>
</organism>
<comment type="caution">
    <text evidence="3">The sequence shown here is derived from an EMBL/GenBank/DDBJ whole genome shotgun (WGS) entry which is preliminary data.</text>
</comment>
<dbReference type="InterPro" id="IPR043166">
    <property type="entry name" value="LarA-like_C"/>
</dbReference>
<evidence type="ECO:0000313" key="3">
    <source>
        <dbReference type="EMBL" id="MCU6746439.1"/>
    </source>
</evidence>
<dbReference type="RefSeq" id="WP_059068584.1">
    <property type="nucleotide sequence ID" value="NZ_JAOQJX010000002.1"/>
</dbReference>
<sequence length="429" mass="48182">MVLKKEKDGWVYEDQRLHMQCTIPAACEVSMLQTPDIPELREQEKIEQEIRSPGSGKTLTELVKEKKAKTVSILVSDATRAVPTAKLAFAVVKELQENQIALQDITFFVAIGVHRPATEAECQEILGKLYGKVRIENHTPFDKENLLYLGDTKRGTPIYVNQRAYECDLHIQIGKVEPHEFAGFSGGRKSVLPGIAGEETIQINHRPEMILDPKAGIGILEGNPVHEDMLEAAEMFRIDFSVNCILNNTLQLSAVYAGTLKECHEQAVQYVKEILGVPFKKPDILITTPGLPLDIDFYQAVKALIALTEVLEESTTVILYCGCKEGINSPDMLSAFCSDESLENVVAYTEEHYKIQMDHVLLLSKILRKHVRIFVVCPNIKKEDVGEMFMFPFDSLQEAVDEAIRSSERKDPDILIYPRPQTGLPEKTD</sequence>
<dbReference type="Proteomes" id="UP001652394">
    <property type="component" value="Unassembled WGS sequence"/>
</dbReference>
<dbReference type="PANTHER" id="PTHR33171">
    <property type="entry name" value="LAR_N DOMAIN-CONTAINING PROTEIN"/>
    <property type="match status" value="1"/>
</dbReference>
<dbReference type="Gene3D" id="3.40.50.11440">
    <property type="match status" value="1"/>
</dbReference>
<dbReference type="InterPro" id="IPR018657">
    <property type="entry name" value="LarA-like_N"/>
</dbReference>
<evidence type="ECO:0000259" key="2">
    <source>
        <dbReference type="Pfam" id="PF21113"/>
    </source>
</evidence>
<reference evidence="3 4" key="1">
    <citation type="journal article" date="2021" name="ISME Commun">
        <title>Automated analysis of genomic sequences facilitates high-throughput and comprehensive description of bacteria.</title>
        <authorList>
            <person name="Hitch T.C.A."/>
        </authorList>
    </citation>
    <scope>NUCLEOTIDE SEQUENCE [LARGE SCALE GENOMIC DNA]</scope>
    <source>
        <strain evidence="3 4">H2_18</strain>
    </source>
</reference>
<dbReference type="NCBIfam" id="NF033504">
    <property type="entry name" value="Ni_dep_LarA"/>
    <property type="match status" value="1"/>
</dbReference>
<protein>
    <submittedName>
        <fullName evidence="3">Nickel-dependent lactate racemase</fullName>
    </submittedName>
</protein>
<accession>A0ABT2T9N9</accession>
<evidence type="ECO:0000259" key="1">
    <source>
        <dbReference type="Pfam" id="PF09861"/>
    </source>
</evidence>
<keyword evidence="4" id="KW-1185">Reference proteome</keyword>
<dbReference type="EMBL" id="JAOQJX010000002">
    <property type="protein sequence ID" value="MCU6746439.1"/>
    <property type="molecule type" value="Genomic_DNA"/>
</dbReference>
<dbReference type="InterPro" id="IPR048520">
    <property type="entry name" value="LarA_C"/>
</dbReference>
<feature type="domain" description="Lactate racemase C-terminal" evidence="2">
    <location>
        <begin position="280"/>
        <end position="416"/>
    </location>
</feature>
<dbReference type="InterPro" id="IPR047926">
    <property type="entry name" value="Ni_dep_LarA"/>
</dbReference>
<proteinExistence type="predicted"/>
<evidence type="ECO:0000313" key="4">
    <source>
        <dbReference type="Proteomes" id="UP001652394"/>
    </source>
</evidence>